<evidence type="ECO:0000313" key="1">
    <source>
        <dbReference type="EMBL" id="MDR7295474.1"/>
    </source>
</evidence>
<dbReference type="Proteomes" id="UP001180536">
    <property type="component" value="Unassembled WGS sequence"/>
</dbReference>
<dbReference type="RefSeq" id="WP_310341913.1">
    <property type="nucleotide sequence ID" value="NZ_JAVDXQ010000001.1"/>
</dbReference>
<gene>
    <name evidence="1" type="ORF">J2X16_000795</name>
</gene>
<protein>
    <submittedName>
        <fullName evidence="1">Uncharacterized protein</fullName>
    </submittedName>
</protein>
<accession>A0ABU1Z4D1</accession>
<sequence length="288" mass="32886">MTTVKTHLFDFVSPSDRDLTAMLRRLRHTPKGNRWRSVFNHDMALLELQERNGVWLMDFVKRREVGPGKVRQNSDMEPFQFQNGETYGEETAALWDPQRRWMAVQFNQHGVRGGSIANYLNDYDADPHSDWVLAAKLDAEAANALRRRPLLRKARLKFTVNQHLTQSMRESGTALGAAMSQVGEQSGTATVDIELNMSHDAGFLDGTVGRFLRWVGNHADESDGLRAMQIKGREEVDGEDKIIDLLHQRIKGDFDSRELQVESGRYTVQSRWNMLLRQHAGWCAEYGG</sequence>
<dbReference type="Pfam" id="PF20505">
    <property type="entry name" value="DUF6731"/>
    <property type="match status" value="1"/>
</dbReference>
<evidence type="ECO:0000313" key="2">
    <source>
        <dbReference type="Proteomes" id="UP001180536"/>
    </source>
</evidence>
<organism evidence="1 2">
    <name type="scientific">Pelomonas aquatica</name>
    <dbReference type="NCBI Taxonomy" id="431058"/>
    <lineage>
        <taxon>Bacteria</taxon>
        <taxon>Pseudomonadati</taxon>
        <taxon>Pseudomonadota</taxon>
        <taxon>Betaproteobacteria</taxon>
        <taxon>Burkholderiales</taxon>
        <taxon>Sphaerotilaceae</taxon>
        <taxon>Roseateles</taxon>
    </lineage>
</organism>
<reference evidence="1 2" key="1">
    <citation type="submission" date="2023-07" db="EMBL/GenBank/DDBJ databases">
        <title>Sorghum-associated microbial communities from plants grown in Nebraska, USA.</title>
        <authorList>
            <person name="Schachtman D."/>
        </authorList>
    </citation>
    <scope>NUCLEOTIDE SEQUENCE [LARGE SCALE GENOMIC DNA]</scope>
    <source>
        <strain evidence="1 2">BE310</strain>
    </source>
</reference>
<name>A0ABU1Z4D1_9BURK</name>
<keyword evidence="2" id="KW-1185">Reference proteome</keyword>
<dbReference type="EMBL" id="JAVDXQ010000001">
    <property type="protein sequence ID" value="MDR7295474.1"/>
    <property type="molecule type" value="Genomic_DNA"/>
</dbReference>
<proteinExistence type="predicted"/>
<dbReference type="InterPro" id="IPR046618">
    <property type="entry name" value="DUF6731"/>
</dbReference>
<comment type="caution">
    <text evidence="1">The sequence shown here is derived from an EMBL/GenBank/DDBJ whole genome shotgun (WGS) entry which is preliminary data.</text>
</comment>